<dbReference type="GeneID" id="94370570"/>
<proteinExistence type="predicted"/>
<sequence>MKNEIYILFLVFCQVMTSQTNESEEIFWDLISYKINPENYSDIGYLDKVDPKTLKFHLTKIKNETSLKYYDNKTEKNDSIILSLNEKEYLISELTKSKEYSWNISNKEKLIKVKQKNILKFLQNDKNRELKIISKPVFIRNGNIACVFSAHICCGHINGYVNISLYKKKNKKWETWITLSEGAF</sequence>
<dbReference type="Proteomes" id="UP000615593">
    <property type="component" value="Unassembled WGS sequence"/>
</dbReference>
<gene>
    <name evidence="1" type="ORF">GCM10008088_29060</name>
</gene>
<evidence type="ECO:0000313" key="1">
    <source>
        <dbReference type="EMBL" id="GGZ66594.1"/>
    </source>
</evidence>
<name>A0ABQ3C4Q3_9FLAO</name>
<evidence type="ECO:0000313" key="2">
    <source>
        <dbReference type="Proteomes" id="UP000615593"/>
    </source>
</evidence>
<organism evidence="1 2">
    <name type="scientific">Mesonia mobilis</name>
    <dbReference type="NCBI Taxonomy" id="369791"/>
    <lineage>
        <taxon>Bacteria</taxon>
        <taxon>Pseudomonadati</taxon>
        <taxon>Bacteroidota</taxon>
        <taxon>Flavobacteriia</taxon>
        <taxon>Flavobacteriales</taxon>
        <taxon>Flavobacteriaceae</taxon>
        <taxon>Mesonia</taxon>
    </lineage>
</organism>
<accession>A0ABQ3C4Q3</accession>
<dbReference type="RefSeq" id="WP_189394908.1">
    <property type="nucleotide sequence ID" value="NZ_BMWY01000053.1"/>
</dbReference>
<dbReference type="EMBL" id="BMWY01000053">
    <property type="protein sequence ID" value="GGZ66594.1"/>
    <property type="molecule type" value="Genomic_DNA"/>
</dbReference>
<protein>
    <submittedName>
        <fullName evidence="1">Uncharacterized protein</fullName>
    </submittedName>
</protein>
<reference evidence="2" key="1">
    <citation type="journal article" date="2019" name="Int. J. Syst. Evol. Microbiol.">
        <title>The Global Catalogue of Microorganisms (GCM) 10K type strain sequencing project: providing services to taxonomists for standard genome sequencing and annotation.</title>
        <authorList>
            <consortium name="The Broad Institute Genomics Platform"/>
            <consortium name="The Broad Institute Genome Sequencing Center for Infectious Disease"/>
            <person name="Wu L."/>
            <person name="Ma J."/>
        </authorList>
    </citation>
    <scope>NUCLEOTIDE SEQUENCE [LARGE SCALE GENOMIC DNA]</scope>
    <source>
        <strain evidence="2">KCTC 12708</strain>
    </source>
</reference>
<comment type="caution">
    <text evidence="1">The sequence shown here is derived from an EMBL/GenBank/DDBJ whole genome shotgun (WGS) entry which is preliminary data.</text>
</comment>
<keyword evidence="2" id="KW-1185">Reference proteome</keyword>